<dbReference type="GO" id="GO:0005524">
    <property type="term" value="F:ATP binding"/>
    <property type="evidence" value="ECO:0007669"/>
    <property type="project" value="UniProtKB-UniRule"/>
</dbReference>
<evidence type="ECO:0000256" key="3">
    <source>
        <dbReference type="ARBA" id="ARBA00022741"/>
    </source>
</evidence>
<dbReference type="GO" id="GO:0005737">
    <property type="term" value="C:cytoplasm"/>
    <property type="evidence" value="ECO:0007669"/>
    <property type="project" value="UniProtKB-SubCell"/>
</dbReference>
<keyword evidence="2 10" id="KW-0235">DNA replication</keyword>
<comment type="similarity">
    <text evidence="10">Belongs to the RecF family.</text>
</comment>
<keyword evidence="3 10" id="KW-0547">Nucleotide-binding</keyword>
<keyword evidence="6 10" id="KW-0238">DNA-binding</keyword>
<dbReference type="InterPro" id="IPR042174">
    <property type="entry name" value="RecF_2"/>
</dbReference>
<keyword evidence="1 10" id="KW-0963">Cytoplasm</keyword>
<sequence length="413" mass="45959">MYISKLALDHYRSWEHCIIDCAPGITIFYGNNGVGKTNIVEAVEFLSTGMSHRTHTAKPLIQAGQVSAHIRANVLFSKNSEESTQYALTLSSRGGHRARINGGKSQYLRDIVGDIPSVTFAPEDQKLISAEPSIRRHFLDAAAVFLVSGYYEKVQQYNHIAKQRAALLKNVAQLRATMNAGGAGVDFTHIFTSLEIWTDQLVNLGIDITQARQQTVDILSPAFTRIYAQLAGKQHTAQLQYIPSYDELNQFSDKKAAYDAIIAHYQRLFEGEVAQARNLIGPHRDDIAFMLNSMDAKDYASNGEMWSLALALKMALCEVLTEKTASSPLLVLDDVFAQLDNERRAHIMAFASHLPQVFITVAAKNDVPEEFFEESSSVHFIDVEKLRANSMSMSNVPSLEDFMKQSEGDRAHA</sequence>
<evidence type="ECO:0000256" key="9">
    <source>
        <dbReference type="ARBA" id="ARBA00025401"/>
    </source>
</evidence>
<keyword evidence="5 10" id="KW-0067">ATP-binding</keyword>
<dbReference type="InterPro" id="IPR001238">
    <property type="entry name" value="DNA-binding_RecF"/>
</dbReference>
<dbReference type="RefSeq" id="WP_021617355.1">
    <property type="nucleotide sequence ID" value="NZ_JASODL010000004.1"/>
</dbReference>
<dbReference type="NCBIfam" id="TIGR00611">
    <property type="entry name" value="recf"/>
    <property type="match status" value="1"/>
</dbReference>
<evidence type="ECO:0000256" key="8">
    <source>
        <dbReference type="ARBA" id="ARBA00023236"/>
    </source>
</evidence>
<dbReference type="Gene3D" id="1.20.1050.90">
    <property type="entry name" value="RecF/RecN/SMC, N-terminal domain"/>
    <property type="match status" value="1"/>
</dbReference>
<keyword evidence="4 10" id="KW-0227">DNA damage</keyword>
<comment type="function">
    <text evidence="9 10">The RecF protein is involved in DNA metabolism; it is required for DNA replication and normal SOS inducibility. RecF binds preferentially to single-stranded, linear DNA. It also seems to bind ATP.</text>
</comment>
<evidence type="ECO:0000256" key="6">
    <source>
        <dbReference type="ARBA" id="ARBA00023125"/>
    </source>
</evidence>
<dbReference type="GO" id="GO:0009432">
    <property type="term" value="P:SOS response"/>
    <property type="evidence" value="ECO:0007669"/>
    <property type="project" value="UniProtKB-UniRule"/>
</dbReference>
<feature type="binding site" evidence="10">
    <location>
        <begin position="30"/>
        <end position="37"/>
    </location>
    <ligand>
        <name>ATP</name>
        <dbReference type="ChEBI" id="CHEBI:30616"/>
    </ligand>
</feature>
<dbReference type="Pfam" id="PF02463">
    <property type="entry name" value="SMC_N"/>
    <property type="match status" value="1"/>
</dbReference>
<dbReference type="Proteomes" id="UP000242263">
    <property type="component" value="Unassembled WGS sequence"/>
</dbReference>
<evidence type="ECO:0000256" key="7">
    <source>
        <dbReference type="ARBA" id="ARBA00023204"/>
    </source>
</evidence>
<dbReference type="EMBL" id="PKGU01000003">
    <property type="protein sequence ID" value="PKZ14877.1"/>
    <property type="molecule type" value="Genomic_DNA"/>
</dbReference>
<accession>A0A2I1M434</accession>
<evidence type="ECO:0000313" key="12">
    <source>
        <dbReference type="EMBL" id="PKZ14877.1"/>
    </source>
</evidence>
<dbReference type="HAMAP" id="MF_00365">
    <property type="entry name" value="RecF"/>
    <property type="match status" value="1"/>
</dbReference>
<evidence type="ECO:0000256" key="5">
    <source>
        <dbReference type="ARBA" id="ARBA00022840"/>
    </source>
</evidence>
<keyword evidence="8 10" id="KW-0742">SOS response</keyword>
<proteinExistence type="inferred from homology"/>
<dbReference type="InterPro" id="IPR003395">
    <property type="entry name" value="RecF/RecN/SMC_N"/>
</dbReference>
<reference evidence="12 13" key="1">
    <citation type="submission" date="2017-12" db="EMBL/GenBank/DDBJ databases">
        <title>Phylogenetic diversity of female urinary microbiome.</title>
        <authorList>
            <person name="Thomas-White K."/>
            <person name="Wolfe A.J."/>
        </authorList>
    </citation>
    <scope>NUCLEOTIDE SEQUENCE [LARGE SCALE GENOMIC DNA]</scope>
    <source>
        <strain evidence="12 13">UMB0064</strain>
    </source>
</reference>
<evidence type="ECO:0000259" key="11">
    <source>
        <dbReference type="Pfam" id="PF02463"/>
    </source>
</evidence>
<keyword evidence="7 10" id="KW-0234">DNA repair</keyword>
<comment type="caution">
    <text evidence="12">The sequence shown here is derived from an EMBL/GenBank/DDBJ whole genome shotgun (WGS) entry which is preliminary data.</text>
</comment>
<dbReference type="GO" id="GO:0000731">
    <property type="term" value="P:DNA synthesis involved in DNA repair"/>
    <property type="evidence" value="ECO:0007669"/>
    <property type="project" value="TreeGrafter"/>
</dbReference>
<dbReference type="SUPFAM" id="SSF52540">
    <property type="entry name" value="P-loop containing nucleoside triphosphate hydrolases"/>
    <property type="match status" value="1"/>
</dbReference>
<organism evidence="12 13">
    <name type="scientific">Alloscardovia omnicolens</name>
    <dbReference type="NCBI Taxonomy" id="419015"/>
    <lineage>
        <taxon>Bacteria</taxon>
        <taxon>Bacillati</taxon>
        <taxon>Actinomycetota</taxon>
        <taxon>Actinomycetes</taxon>
        <taxon>Bifidobacteriales</taxon>
        <taxon>Bifidobacteriaceae</taxon>
        <taxon>Alloscardovia</taxon>
    </lineage>
</organism>
<dbReference type="AlphaFoldDB" id="A0A2I1M434"/>
<dbReference type="PANTHER" id="PTHR32182">
    <property type="entry name" value="DNA REPLICATION AND REPAIR PROTEIN RECF"/>
    <property type="match status" value="1"/>
</dbReference>
<dbReference type="GO" id="GO:0006260">
    <property type="term" value="P:DNA replication"/>
    <property type="evidence" value="ECO:0007669"/>
    <property type="project" value="UniProtKB-UniRule"/>
</dbReference>
<evidence type="ECO:0000256" key="2">
    <source>
        <dbReference type="ARBA" id="ARBA00022705"/>
    </source>
</evidence>
<feature type="domain" description="RecF/RecN/SMC N-terminal" evidence="11">
    <location>
        <begin position="2"/>
        <end position="364"/>
    </location>
</feature>
<dbReference type="PANTHER" id="PTHR32182:SF0">
    <property type="entry name" value="DNA REPLICATION AND REPAIR PROTEIN RECF"/>
    <property type="match status" value="1"/>
</dbReference>
<dbReference type="GO" id="GO:0006302">
    <property type="term" value="P:double-strand break repair"/>
    <property type="evidence" value="ECO:0007669"/>
    <property type="project" value="TreeGrafter"/>
</dbReference>
<comment type="subcellular location">
    <subcellularLocation>
        <location evidence="10">Cytoplasm</location>
    </subcellularLocation>
</comment>
<dbReference type="GO" id="GO:0003697">
    <property type="term" value="F:single-stranded DNA binding"/>
    <property type="evidence" value="ECO:0007669"/>
    <property type="project" value="UniProtKB-UniRule"/>
</dbReference>
<evidence type="ECO:0000256" key="10">
    <source>
        <dbReference type="HAMAP-Rule" id="MF_00365"/>
    </source>
</evidence>
<gene>
    <name evidence="10" type="primary">recF</name>
    <name evidence="12" type="ORF">CYJ32_05030</name>
</gene>
<name>A0A2I1M434_9BIFI</name>
<evidence type="ECO:0000313" key="13">
    <source>
        <dbReference type="Proteomes" id="UP000242263"/>
    </source>
</evidence>
<dbReference type="InterPro" id="IPR027417">
    <property type="entry name" value="P-loop_NTPase"/>
</dbReference>
<dbReference type="Gene3D" id="3.40.50.300">
    <property type="entry name" value="P-loop containing nucleotide triphosphate hydrolases"/>
    <property type="match status" value="1"/>
</dbReference>
<evidence type="ECO:0000256" key="1">
    <source>
        <dbReference type="ARBA" id="ARBA00022490"/>
    </source>
</evidence>
<evidence type="ECO:0000256" key="4">
    <source>
        <dbReference type="ARBA" id="ARBA00022763"/>
    </source>
</evidence>
<protein>
    <recommendedName>
        <fullName evidence="10">DNA replication and repair protein RecF</fullName>
    </recommendedName>
</protein>